<dbReference type="EMBL" id="BART01025753">
    <property type="protein sequence ID" value="GAH04126.1"/>
    <property type="molecule type" value="Genomic_DNA"/>
</dbReference>
<proteinExistence type="predicted"/>
<feature type="non-terminal residue" evidence="1">
    <location>
        <position position="176"/>
    </location>
</feature>
<sequence length="176" mass="20635">MRENNNKLGWVPEFSDKLIDFTQPDVMVKLVSTIDSRGWPHITIITSNRAISRDQIVWGQFFAGTSKENVQKNPKQGIFYMTAQPPFKFIQVKADFTHIKTKGEDLDYFNRSEFFRYFTYINVYKVFYNKVIAVTPIRNLPPSSIPRKIIRTIRKEAKTGLEEKRLNVIGYKLFSD</sequence>
<dbReference type="SUPFAM" id="SSF50475">
    <property type="entry name" value="FMN-binding split barrel"/>
    <property type="match status" value="1"/>
</dbReference>
<evidence type="ECO:0000313" key="1">
    <source>
        <dbReference type="EMBL" id="GAH04126.1"/>
    </source>
</evidence>
<comment type="caution">
    <text evidence="1">The sequence shown here is derived from an EMBL/GenBank/DDBJ whole genome shotgun (WGS) entry which is preliminary data.</text>
</comment>
<organism evidence="1">
    <name type="scientific">marine sediment metagenome</name>
    <dbReference type="NCBI Taxonomy" id="412755"/>
    <lineage>
        <taxon>unclassified sequences</taxon>
        <taxon>metagenomes</taxon>
        <taxon>ecological metagenomes</taxon>
    </lineage>
</organism>
<dbReference type="Gene3D" id="2.30.110.10">
    <property type="entry name" value="Electron Transport, Fmn-binding Protein, Chain A"/>
    <property type="match status" value="1"/>
</dbReference>
<reference evidence="1" key="1">
    <citation type="journal article" date="2014" name="Front. Microbiol.">
        <title>High frequency of phylogenetically diverse reductive dehalogenase-homologous genes in deep subseafloor sedimentary metagenomes.</title>
        <authorList>
            <person name="Kawai M."/>
            <person name="Futagami T."/>
            <person name="Toyoda A."/>
            <person name="Takaki Y."/>
            <person name="Nishi S."/>
            <person name="Hori S."/>
            <person name="Arai W."/>
            <person name="Tsubouchi T."/>
            <person name="Morono Y."/>
            <person name="Uchiyama I."/>
            <person name="Ito T."/>
            <person name="Fujiyama A."/>
            <person name="Inagaki F."/>
            <person name="Takami H."/>
        </authorList>
    </citation>
    <scope>NUCLEOTIDE SEQUENCE</scope>
    <source>
        <strain evidence="1">Expedition CK06-06</strain>
    </source>
</reference>
<name>X1C7T6_9ZZZZ</name>
<protein>
    <recommendedName>
        <fullName evidence="2">Pyridoxamine 5'-phosphate oxidase putative domain-containing protein</fullName>
    </recommendedName>
</protein>
<gene>
    <name evidence="1" type="ORF">S01H4_46137</name>
</gene>
<dbReference type="AlphaFoldDB" id="X1C7T6"/>
<evidence type="ECO:0008006" key="2">
    <source>
        <dbReference type="Google" id="ProtNLM"/>
    </source>
</evidence>
<accession>X1C7T6</accession>
<dbReference type="InterPro" id="IPR012349">
    <property type="entry name" value="Split_barrel_FMN-bd"/>
</dbReference>